<evidence type="ECO:0000313" key="3">
    <source>
        <dbReference type="EMBL" id="DAF55170.1"/>
    </source>
</evidence>
<organism evidence="3">
    <name type="scientific">Siphoviridae sp. ctZHD14</name>
    <dbReference type="NCBI Taxonomy" id="2827891"/>
    <lineage>
        <taxon>Viruses</taxon>
        <taxon>Duplodnaviria</taxon>
        <taxon>Heunggongvirae</taxon>
        <taxon>Uroviricota</taxon>
        <taxon>Caudoviricetes</taxon>
    </lineage>
</organism>
<protein>
    <submittedName>
        <fullName evidence="3">High frequency of lysogenization C protein</fullName>
    </submittedName>
</protein>
<accession>A0A8S5SXA9</accession>
<feature type="transmembrane region" description="Helical" evidence="1">
    <location>
        <begin position="59"/>
        <end position="83"/>
    </location>
</feature>
<dbReference type="InterPro" id="IPR036013">
    <property type="entry name" value="Band_7/SPFH_dom_sf"/>
</dbReference>
<dbReference type="GO" id="GO:0016020">
    <property type="term" value="C:membrane"/>
    <property type="evidence" value="ECO:0007669"/>
    <property type="project" value="InterPro"/>
</dbReference>
<dbReference type="PANTHER" id="PTHR23222">
    <property type="entry name" value="PROHIBITIN"/>
    <property type="match status" value="1"/>
</dbReference>
<dbReference type="Pfam" id="PF01145">
    <property type="entry name" value="Band_7"/>
    <property type="match status" value="1"/>
</dbReference>
<proteinExistence type="predicted"/>
<keyword evidence="1" id="KW-0812">Transmembrane</keyword>
<feature type="domain" description="Band 7" evidence="2">
    <location>
        <begin position="97"/>
        <end position="274"/>
    </location>
</feature>
<evidence type="ECO:0000259" key="2">
    <source>
        <dbReference type="Pfam" id="PF01145"/>
    </source>
</evidence>
<sequence>MITFIFGIIALIISVIGWKLFVRAKKNSKEYTRPQREDYHFQSDYKDAMIEYDLKVGNLPVRMVVSIVTTILAILLLLCSVIYSQDVGEVKVLRNIGGSIASTSSDAGFHIKAPWQDAITYDIRNNVLSFMGEEEADQFEGGSANGSAVTISDQSGTTATIDIQCNYSLDPSAAEQLYADYGTQENFVKSICAVDIRSIPREVSGQFDTISILTNRGNFTSAIQEALTEKWKQYGLNVEQVSVQNVVYPQSIKDKYSEATAAEIAKQTSLNQQEVAKVDADTKVIQANAEAQANEILQKSLTDKVIQSKYIDALKEIGQNGNLVVVPEGSQPLVNASK</sequence>
<name>A0A8S5SXA9_9CAUD</name>
<keyword evidence="1" id="KW-0472">Membrane</keyword>
<dbReference type="InterPro" id="IPR001107">
    <property type="entry name" value="Band_7"/>
</dbReference>
<feature type="transmembrane region" description="Helical" evidence="1">
    <location>
        <begin position="6"/>
        <end position="22"/>
    </location>
</feature>
<keyword evidence="1" id="KW-1133">Transmembrane helix</keyword>
<evidence type="ECO:0000256" key="1">
    <source>
        <dbReference type="SAM" id="Phobius"/>
    </source>
</evidence>
<dbReference type="EMBL" id="BK032687">
    <property type="protein sequence ID" value="DAF55170.1"/>
    <property type="molecule type" value="Genomic_DNA"/>
</dbReference>
<dbReference type="Gene3D" id="3.30.479.30">
    <property type="entry name" value="Band 7 domain"/>
    <property type="match status" value="1"/>
</dbReference>
<dbReference type="InterPro" id="IPR000163">
    <property type="entry name" value="Prohibitin"/>
</dbReference>
<dbReference type="PANTHER" id="PTHR23222:SF0">
    <property type="entry name" value="PROHIBITIN 1"/>
    <property type="match status" value="1"/>
</dbReference>
<dbReference type="SUPFAM" id="SSF117892">
    <property type="entry name" value="Band 7/SPFH domain"/>
    <property type="match status" value="1"/>
</dbReference>
<reference evidence="3" key="1">
    <citation type="journal article" date="2021" name="Proc. Natl. Acad. Sci. U.S.A.">
        <title>A Catalog of Tens of Thousands of Viruses from Human Metagenomes Reveals Hidden Associations with Chronic Diseases.</title>
        <authorList>
            <person name="Tisza M.J."/>
            <person name="Buck C.B."/>
        </authorList>
    </citation>
    <scope>NUCLEOTIDE SEQUENCE</scope>
    <source>
        <strain evidence="3">CtZHD14</strain>
    </source>
</reference>